<dbReference type="Proteomes" id="UP001138997">
    <property type="component" value="Unassembled WGS sequence"/>
</dbReference>
<feature type="transmembrane region" description="Helical" evidence="1">
    <location>
        <begin position="514"/>
        <end position="535"/>
    </location>
</feature>
<feature type="transmembrane region" description="Helical" evidence="1">
    <location>
        <begin position="304"/>
        <end position="327"/>
    </location>
</feature>
<evidence type="ECO:0000313" key="3">
    <source>
        <dbReference type="Proteomes" id="UP001138997"/>
    </source>
</evidence>
<protein>
    <recommendedName>
        <fullName evidence="4">FtsX-like permease family protein</fullName>
    </recommendedName>
</protein>
<feature type="transmembrane region" description="Helical" evidence="1">
    <location>
        <begin position="901"/>
        <end position="920"/>
    </location>
</feature>
<dbReference type="PANTHER" id="PTHR30287">
    <property type="entry name" value="MEMBRANE COMPONENT OF PREDICTED ABC SUPERFAMILY METABOLITE UPTAKE TRANSPORTER"/>
    <property type="match status" value="1"/>
</dbReference>
<feature type="transmembrane region" description="Helical" evidence="1">
    <location>
        <begin position="464"/>
        <end position="482"/>
    </location>
</feature>
<dbReference type="EMBL" id="JAJOMB010000003">
    <property type="protein sequence ID" value="MCD5310993.1"/>
    <property type="molecule type" value="Genomic_DNA"/>
</dbReference>
<dbReference type="AlphaFoldDB" id="A0A9X1SYI0"/>
<dbReference type="GO" id="GO:0005886">
    <property type="term" value="C:plasma membrane"/>
    <property type="evidence" value="ECO:0007669"/>
    <property type="project" value="TreeGrafter"/>
</dbReference>
<feature type="transmembrane region" description="Helical" evidence="1">
    <location>
        <begin position="425"/>
        <end position="444"/>
    </location>
</feature>
<dbReference type="RefSeq" id="WP_231440169.1">
    <property type="nucleotide sequence ID" value="NZ_JAJOMB010000003.1"/>
</dbReference>
<feature type="transmembrane region" description="Helical" evidence="1">
    <location>
        <begin position="12"/>
        <end position="37"/>
    </location>
</feature>
<keyword evidence="1" id="KW-0472">Membrane</keyword>
<gene>
    <name evidence="2" type="ORF">LR394_08800</name>
</gene>
<evidence type="ECO:0000256" key="1">
    <source>
        <dbReference type="SAM" id="Phobius"/>
    </source>
</evidence>
<feature type="transmembrane region" description="Helical" evidence="1">
    <location>
        <begin position="999"/>
        <end position="1019"/>
    </location>
</feature>
<sequence>MLRLLRLRAAEQVPLLSAVLVVVTIGATLLGTCALLLTVSQTRALTQGLPRALPQEISATAYVTDFTGGQAESVTRATQDAMTAALAPLPVSQIRTRAASVMRPLPDVSGDGPQVAYLAGVDDLASQARLVQGRWPAAGSGLETVLLESTAQRLGVMVGDQVQLGKENLLEDPGPALTVDVVGVAQPVAGSGWEQDPLQGAGFEPGFTSRQYHRPVSVYGPFLLDPAQLLSSGAGIDRLAVTVTPDLSDFQISSLFDAQTSLVEAETRLETALDGQAAHQRVVSGLPDTVTRAQVQQTATRSTVLVVVVLGVALSAAALGLAAQLMLSLRQSERVLLEKLGAGRRQLLGHASIEALLLAGVAGGLAVPLSSLAHYGLTRVPRMSEAGMAGPWAMTATQVSSVLAGALLLAGVLIAPSLRPWRPDLLTRTGADLILLVLAGAGWWQLSSQPDTPPGSGGVDAVRVLAPVLFLVAGAAGVTRLIRLPLRLAERRAAGSTGLVWPLAVFEASRRPRAVAAVLLVSLACAGGTFALGFGSTWERSQVDQAAMKVGADLRVDLVSRLQPGQAQMLAEATGGSVTGVTDREVALGTWTGSGENTFPRLVALDADQAGALLTGRAPPGQTWDDVGALLDPPEPVLAAPTDEPVTLRGSVAASDDIDAAVQLVMQEGEDGPRITCELDAFPLDGRPHTRPVCLPGARVVAVHVSLGADEPRALDGVRTQFVLDVSLPVLDQKWTLTTQGEETGFFGNQVKVTPEGLQVESALDFRIGWDRSTSLDLVLTPFEMPWPIPAVISERMAEELQMSVDDRAEVRVDGETVWVEVAGVVPAVPSAPAQTAVLVDADNLSRVLLMNGRLDPVVDSLWVTDPARDDVAALNLGTVRTWSGVSAELSSGPLRIGLPAGLWVILPVAVLLALTGTLLHVTADVQARAVEISRLRGLGLTRREIRRALLAQHGTILSLVLFLGALVGAAATFAVGPALVRSDLGTGPVPTALVSWPWGSQAGLLGLLLIGSFAVVLFELRRVDAAQLGVER</sequence>
<comment type="caution">
    <text evidence="2">The sequence shown here is derived from an EMBL/GenBank/DDBJ whole genome shotgun (WGS) entry which is preliminary data.</text>
</comment>
<name>A0A9X1SYI0_9ACTN</name>
<feature type="transmembrane region" description="Helical" evidence="1">
    <location>
        <begin position="957"/>
        <end position="979"/>
    </location>
</feature>
<evidence type="ECO:0008006" key="4">
    <source>
        <dbReference type="Google" id="ProtNLM"/>
    </source>
</evidence>
<keyword evidence="1" id="KW-0812">Transmembrane</keyword>
<accession>A0A9X1SYI0</accession>
<keyword evidence="1" id="KW-1133">Transmembrane helix</keyword>
<feature type="transmembrane region" description="Helical" evidence="1">
    <location>
        <begin position="389"/>
        <end position="413"/>
    </location>
</feature>
<keyword evidence="3" id="KW-1185">Reference proteome</keyword>
<dbReference type="InterPro" id="IPR038766">
    <property type="entry name" value="Membrane_comp_ABC_pdt"/>
</dbReference>
<proteinExistence type="predicted"/>
<dbReference type="PANTHER" id="PTHR30287:SF1">
    <property type="entry name" value="INNER MEMBRANE PROTEIN"/>
    <property type="match status" value="1"/>
</dbReference>
<reference evidence="2" key="1">
    <citation type="submission" date="2021-11" db="EMBL/GenBank/DDBJ databases">
        <title>Streptomyces corallinus and Kineosporia corallina sp. nov., two new coral-derived marine actinobacteria.</title>
        <authorList>
            <person name="Buangrab K."/>
            <person name="Sutthacheep M."/>
            <person name="Yeemin T."/>
            <person name="Harunari E."/>
            <person name="Igarashi Y."/>
            <person name="Sripreechasak P."/>
            <person name="Kanchanasin P."/>
            <person name="Tanasupawat S."/>
            <person name="Phongsopitanun W."/>
        </authorList>
    </citation>
    <scope>NUCLEOTIDE SEQUENCE</scope>
    <source>
        <strain evidence="2">JCM 31032</strain>
    </source>
</reference>
<organism evidence="2 3">
    <name type="scientific">Kineosporia babensis</name>
    <dbReference type="NCBI Taxonomy" id="499548"/>
    <lineage>
        <taxon>Bacteria</taxon>
        <taxon>Bacillati</taxon>
        <taxon>Actinomycetota</taxon>
        <taxon>Actinomycetes</taxon>
        <taxon>Kineosporiales</taxon>
        <taxon>Kineosporiaceae</taxon>
        <taxon>Kineosporia</taxon>
    </lineage>
</organism>
<evidence type="ECO:0000313" key="2">
    <source>
        <dbReference type="EMBL" id="MCD5310993.1"/>
    </source>
</evidence>